<dbReference type="InterPro" id="IPR036631">
    <property type="entry name" value="MGMT_N_sf"/>
</dbReference>
<keyword evidence="3 8" id="KW-0489">Methyltransferase</keyword>
<gene>
    <name evidence="11" type="ORF">GC101_00625</name>
</gene>
<keyword evidence="5 8" id="KW-0227">DNA damage</keyword>
<dbReference type="Gene3D" id="1.10.10.10">
    <property type="entry name" value="Winged helix-like DNA-binding domain superfamily/Winged helix DNA-binding domain"/>
    <property type="match status" value="1"/>
</dbReference>
<dbReference type="Pfam" id="PF02870">
    <property type="entry name" value="Methyltransf_1N"/>
    <property type="match status" value="1"/>
</dbReference>
<dbReference type="SUPFAM" id="SSF46767">
    <property type="entry name" value="Methylated DNA-protein cysteine methyltransferase, C-terminal domain"/>
    <property type="match status" value="1"/>
</dbReference>
<dbReference type="GO" id="GO:0032259">
    <property type="term" value="P:methylation"/>
    <property type="evidence" value="ECO:0007669"/>
    <property type="project" value="UniProtKB-KW"/>
</dbReference>
<dbReference type="EC" id="2.1.1.63" evidence="8"/>
<evidence type="ECO:0000256" key="8">
    <source>
        <dbReference type="HAMAP-Rule" id="MF_00772"/>
    </source>
</evidence>
<evidence type="ECO:0000256" key="2">
    <source>
        <dbReference type="ARBA" id="ARBA00022490"/>
    </source>
</evidence>
<dbReference type="HAMAP" id="MF_00772">
    <property type="entry name" value="OGT"/>
    <property type="match status" value="1"/>
</dbReference>
<dbReference type="EMBL" id="WHOB01000009">
    <property type="protein sequence ID" value="NOU77381.1"/>
    <property type="molecule type" value="Genomic_DNA"/>
</dbReference>
<evidence type="ECO:0000259" key="10">
    <source>
        <dbReference type="Pfam" id="PF02870"/>
    </source>
</evidence>
<dbReference type="PROSITE" id="PS00374">
    <property type="entry name" value="MGMT"/>
    <property type="match status" value="1"/>
</dbReference>
<comment type="caution">
    <text evidence="11">The sequence shown here is derived from an EMBL/GenBank/DDBJ whole genome shotgun (WGS) entry which is preliminary data.</text>
</comment>
<protein>
    <recommendedName>
        <fullName evidence="8">Methylated-DNA--protein-cysteine methyltransferase</fullName>
        <ecNumber evidence="8">2.1.1.63</ecNumber>
    </recommendedName>
    <alternativeName>
        <fullName evidence="8">6-O-methylguanine-DNA methyltransferase</fullName>
        <shortName evidence="8">MGMT</shortName>
    </alternativeName>
    <alternativeName>
        <fullName evidence="8">O-6-methylguanine-DNA-alkyltransferase</fullName>
    </alternativeName>
</protein>
<sequence>MNHRLESSEGAEASLYYKEIDSIIGPLTLCATASGLCMIKFGTYEANSATIAAWVKMQLGPAAQIYADAGSMSEAERQLAAYFSGELQSFSVPLDMRGTDFQRQVWEALLSVPYGESASYKDIAVMIGNPQAVRAVGGANNRNPVPVIVPCHRIIGAGGTLVGYAGGLGIKSRLLQLEAEQAGPGLSGNYLF</sequence>
<feature type="domain" description="Methylguanine DNA methyltransferase ribonuclease-like" evidence="10">
    <location>
        <begin position="15"/>
        <end position="95"/>
    </location>
</feature>
<proteinExistence type="inferred from homology"/>
<evidence type="ECO:0000256" key="5">
    <source>
        <dbReference type="ARBA" id="ARBA00022763"/>
    </source>
</evidence>
<dbReference type="Gene3D" id="3.30.160.70">
    <property type="entry name" value="Methylated DNA-protein cysteine methyltransferase domain"/>
    <property type="match status" value="1"/>
</dbReference>
<dbReference type="Proteomes" id="UP000596857">
    <property type="component" value="Unassembled WGS sequence"/>
</dbReference>
<organism evidence="11 12">
    <name type="scientific">Paenibacillus phytohabitans</name>
    <dbReference type="NCBI Taxonomy" id="2654978"/>
    <lineage>
        <taxon>Bacteria</taxon>
        <taxon>Bacillati</taxon>
        <taxon>Bacillota</taxon>
        <taxon>Bacilli</taxon>
        <taxon>Bacillales</taxon>
        <taxon>Paenibacillaceae</taxon>
        <taxon>Paenibacillus</taxon>
    </lineage>
</organism>
<dbReference type="NCBIfam" id="TIGR00589">
    <property type="entry name" value="ogt"/>
    <property type="match status" value="1"/>
</dbReference>
<keyword evidence="12" id="KW-1185">Reference proteome</keyword>
<evidence type="ECO:0000313" key="12">
    <source>
        <dbReference type="Proteomes" id="UP000596857"/>
    </source>
</evidence>
<evidence type="ECO:0000256" key="6">
    <source>
        <dbReference type="ARBA" id="ARBA00023204"/>
    </source>
</evidence>
<keyword evidence="2 8" id="KW-0963">Cytoplasm</keyword>
<name>A0ABX1Y9A1_9BACL</name>
<feature type="domain" description="Methylated-DNA-[protein]-cysteine S-methyltransferase DNA binding" evidence="9">
    <location>
        <begin position="100"/>
        <end position="179"/>
    </location>
</feature>
<comment type="miscellaneous">
    <text evidence="8">This enzyme catalyzes only one turnover and therefore is not strictly catalytic. According to one definition, an enzyme is a biocatalyst that acts repeatedly and over many reaction cycles.</text>
</comment>
<dbReference type="InterPro" id="IPR036217">
    <property type="entry name" value="MethylDNA_cys_MeTrfase_DNAb"/>
</dbReference>
<evidence type="ECO:0000256" key="7">
    <source>
        <dbReference type="ARBA" id="ARBA00049348"/>
    </source>
</evidence>
<dbReference type="InterPro" id="IPR036388">
    <property type="entry name" value="WH-like_DNA-bd_sf"/>
</dbReference>
<comment type="function">
    <text evidence="8">Involved in the cellular defense against the biological effects of O6-methylguanine (O6-MeG) and O4-methylthymine (O4-MeT) in DNA. Repairs the methylated nucleobase in DNA by stoichiometrically transferring the methyl group to a cysteine residue in the enzyme. This is a suicide reaction: the enzyme is irreversibly inactivated.</text>
</comment>
<comment type="similarity">
    <text evidence="8">Belongs to the MGMT family.</text>
</comment>
<evidence type="ECO:0000259" key="9">
    <source>
        <dbReference type="Pfam" id="PF01035"/>
    </source>
</evidence>
<dbReference type="SUPFAM" id="SSF53155">
    <property type="entry name" value="Methylated DNA-protein cysteine methyltransferase domain"/>
    <property type="match status" value="1"/>
</dbReference>
<keyword evidence="6 8" id="KW-0234">DNA repair</keyword>
<dbReference type="InterPro" id="IPR014048">
    <property type="entry name" value="MethylDNA_cys_MeTrfase_DNA-bd"/>
</dbReference>
<evidence type="ECO:0000256" key="1">
    <source>
        <dbReference type="ARBA" id="ARBA00001286"/>
    </source>
</evidence>
<dbReference type="InterPro" id="IPR001497">
    <property type="entry name" value="MethylDNA_cys_MeTrfase_AS"/>
</dbReference>
<evidence type="ECO:0000256" key="3">
    <source>
        <dbReference type="ARBA" id="ARBA00022603"/>
    </source>
</evidence>
<evidence type="ECO:0000256" key="4">
    <source>
        <dbReference type="ARBA" id="ARBA00022679"/>
    </source>
</evidence>
<dbReference type="PANTHER" id="PTHR10815">
    <property type="entry name" value="METHYLATED-DNA--PROTEIN-CYSTEINE METHYLTRANSFERASE"/>
    <property type="match status" value="1"/>
</dbReference>
<dbReference type="InterPro" id="IPR023546">
    <property type="entry name" value="MGMT"/>
</dbReference>
<feature type="active site" description="Nucleophile; methyl group acceptor" evidence="8">
    <location>
        <position position="151"/>
    </location>
</feature>
<reference evidence="11 12" key="1">
    <citation type="submission" date="2019-10" db="EMBL/GenBank/DDBJ databases">
        <title>Description of Paenibacillus terricola sp. nov.</title>
        <authorList>
            <person name="Carlier A."/>
            <person name="Qi S."/>
        </authorList>
    </citation>
    <scope>NUCLEOTIDE SEQUENCE [LARGE SCALE GENOMIC DNA]</scope>
    <source>
        <strain evidence="11 12">LMG 31459</strain>
    </source>
</reference>
<keyword evidence="4 8" id="KW-0808">Transferase</keyword>
<comment type="catalytic activity">
    <reaction evidence="1 8">
        <text>a 4-O-methyl-thymidine in DNA + L-cysteinyl-[protein] = a thymidine in DNA + S-methyl-L-cysteinyl-[protein]</text>
        <dbReference type="Rhea" id="RHEA:53428"/>
        <dbReference type="Rhea" id="RHEA-COMP:10131"/>
        <dbReference type="Rhea" id="RHEA-COMP:10132"/>
        <dbReference type="Rhea" id="RHEA-COMP:13555"/>
        <dbReference type="Rhea" id="RHEA-COMP:13556"/>
        <dbReference type="ChEBI" id="CHEBI:29950"/>
        <dbReference type="ChEBI" id="CHEBI:82612"/>
        <dbReference type="ChEBI" id="CHEBI:137386"/>
        <dbReference type="ChEBI" id="CHEBI:137387"/>
        <dbReference type="EC" id="2.1.1.63"/>
    </reaction>
</comment>
<dbReference type="Pfam" id="PF01035">
    <property type="entry name" value="DNA_binding_1"/>
    <property type="match status" value="1"/>
</dbReference>
<dbReference type="CDD" id="cd06445">
    <property type="entry name" value="ATase"/>
    <property type="match status" value="1"/>
</dbReference>
<dbReference type="GO" id="GO:0003908">
    <property type="term" value="F:methylated-DNA-[protein]-cysteine S-methyltransferase activity"/>
    <property type="evidence" value="ECO:0007669"/>
    <property type="project" value="UniProtKB-EC"/>
</dbReference>
<accession>A0ABX1Y9A1</accession>
<dbReference type="PANTHER" id="PTHR10815:SF5">
    <property type="entry name" value="METHYLATED-DNA--PROTEIN-CYSTEINE METHYLTRANSFERASE"/>
    <property type="match status" value="1"/>
</dbReference>
<comment type="subcellular location">
    <subcellularLocation>
        <location evidence="8">Cytoplasm</location>
    </subcellularLocation>
</comment>
<dbReference type="InterPro" id="IPR008332">
    <property type="entry name" value="MethylG_MeTrfase_N"/>
</dbReference>
<comment type="catalytic activity">
    <reaction evidence="7 8">
        <text>a 6-O-methyl-2'-deoxyguanosine in DNA + L-cysteinyl-[protein] = S-methyl-L-cysteinyl-[protein] + a 2'-deoxyguanosine in DNA</text>
        <dbReference type="Rhea" id="RHEA:24000"/>
        <dbReference type="Rhea" id="RHEA-COMP:10131"/>
        <dbReference type="Rhea" id="RHEA-COMP:10132"/>
        <dbReference type="Rhea" id="RHEA-COMP:11367"/>
        <dbReference type="Rhea" id="RHEA-COMP:11368"/>
        <dbReference type="ChEBI" id="CHEBI:29950"/>
        <dbReference type="ChEBI" id="CHEBI:82612"/>
        <dbReference type="ChEBI" id="CHEBI:85445"/>
        <dbReference type="ChEBI" id="CHEBI:85448"/>
        <dbReference type="EC" id="2.1.1.63"/>
    </reaction>
</comment>
<evidence type="ECO:0000313" key="11">
    <source>
        <dbReference type="EMBL" id="NOU77381.1"/>
    </source>
</evidence>